<feature type="region of interest" description="Disordered" evidence="1">
    <location>
        <begin position="28"/>
        <end position="60"/>
    </location>
</feature>
<evidence type="ECO:0000313" key="3">
    <source>
        <dbReference type="Proteomes" id="UP001203852"/>
    </source>
</evidence>
<reference evidence="2" key="1">
    <citation type="journal article" date="2022" name="bioRxiv">
        <title>Deciphering the potential niche of two novel black yeast fungi from a biological soil crust based on their genomes, phenotypes, and melanin regulation.</title>
        <authorList>
            <consortium name="DOE Joint Genome Institute"/>
            <person name="Carr E.C."/>
            <person name="Barton Q."/>
            <person name="Grambo S."/>
            <person name="Sullivan M."/>
            <person name="Renfro C.M."/>
            <person name="Kuo A."/>
            <person name="Pangilinan J."/>
            <person name="Lipzen A."/>
            <person name="Keymanesh K."/>
            <person name="Savage E."/>
            <person name="Barry K."/>
            <person name="Grigoriev I.V."/>
            <person name="Riekhof W.R."/>
            <person name="Harris S.S."/>
        </authorList>
    </citation>
    <scope>NUCLEOTIDE SEQUENCE</scope>
    <source>
        <strain evidence="2">JF 03-4F</strain>
    </source>
</reference>
<name>A0AAN6DU30_9EURO</name>
<evidence type="ECO:0000256" key="1">
    <source>
        <dbReference type="SAM" id="MobiDB-lite"/>
    </source>
</evidence>
<dbReference type="InterPro" id="IPR005180">
    <property type="entry name" value="DUF302"/>
</dbReference>
<dbReference type="SUPFAM" id="SSF103247">
    <property type="entry name" value="TT1751-like"/>
    <property type="match status" value="1"/>
</dbReference>
<protein>
    <recommendedName>
        <fullName evidence="4">DUF302 domain-containing protein</fullName>
    </recommendedName>
</protein>
<organism evidence="2 3">
    <name type="scientific">Exophiala viscosa</name>
    <dbReference type="NCBI Taxonomy" id="2486360"/>
    <lineage>
        <taxon>Eukaryota</taxon>
        <taxon>Fungi</taxon>
        <taxon>Dikarya</taxon>
        <taxon>Ascomycota</taxon>
        <taxon>Pezizomycotina</taxon>
        <taxon>Eurotiomycetes</taxon>
        <taxon>Chaetothyriomycetidae</taxon>
        <taxon>Chaetothyriales</taxon>
        <taxon>Herpotrichiellaceae</taxon>
        <taxon>Exophiala</taxon>
    </lineage>
</organism>
<feature type="compositionally biased region" description="Polar residues" evidence="1">
    <location>
        <begin position="44"/>
        <end position="55"/>
    </location>
</feature>
<evidence type="ECO:0000313" key="2">
    <source>
        <dbReference type="EMBL" id="KAI1611192.1"/>
    </source>
</evidence>
<dbReference type="CDD" id="cd14797">
    <property type="entry name" value="DUF302"/>
    <property type="match status" value="1"/>
</dbReference>
<accession>A0AAN6DU30</accession>
<keyword evidence="3" id="KW-1185">Reference proteome</keyword>
<dbReference type="InterPro" id="IPR035923">
    <property type="entry name" value="TT1751-like_sf"/>
</dbReference>
<proteinExistence type="predicted"/>
<dbReference type="AlphaFoldDB" id="A0AAN6DU30"/>
<dbReference type="Proteomes" id="UP001203852">
    <property type="component" value="Unassembled WGS sequence"/>
</dbReference>
<sequence>MPLITQIQAVTLDRLIYRSHISFESAESRIRSSIQNGPKEDKPLQQTSSTPNPATRPTDKSFFEASITPKLGPHGFMYFTEFNHGNWLRFYTPPTSAIKDPDTGATKNLRAIKYVLGNPLVAITMLRHDLDAGLSVPVELYLVEEPEGGVKVIWFRPSGLVAGYEGAKSELVDAARVLDVKLERFVRYVLAEEGEGTGIGKL</sequence>
<evidence type="ECO:0008006" key="4">
    <source>
        <dbReference type="Google" id="ProtNLM"/>
    </source>
</evidence>
<gene>
    <name evidence="2" type="ORF">EDD36DRAFT_315279</name>
</gene>
<dbReference type="EMBL" id="MU404357">
    <property type="protein sequence ID" value="KAI1611192.1"/>
    <property type="molecule type" value="Genomic_DNA"/>
</dbReference>
<comment type="caution">
    <text evidence="2">The sequence shown here is derived from an EMBL/GenBank/DDBJ whole genome shotgun (WGS) entry which is preliminary data.</text>
</comment>
<dbReference type="Gene3D" id="3.30.310.70">
    <property type="entry name" value="TT1751-like domain"/>
    <property type="match status" value="1"/>
</dbReference>